<name>A0A2V1K2D7_9BURK</name>
<dbReference type="InterPro" id="IPR035647">
    <property type="entry name" value="EFG_III/V"/>
</dbReference>
<evidence type="ECO:0000313" key="5">
    <source>
        <dbReference type="Proteomes" id="UP000245212"/>
    </source>
</evidence>
<dbReference type="SUPFAM" id="SSF54211">
    <property type="entry name" value="Ribosomal protein S5 domain 2-like"/>
    <property type="match status" value="1"/>
</dbReference>
<dbReference type="GO" id="GO:0017111">
    <property type="term" value="F:ribonucleoside triphosphate phosphatase activity"/>
    <property type="evidence" value="ECO:0007669"/>
    <property type="project" value="UniProtKB-ARBA"/>
</dbReference>
<reference evidence="5" key="1">
    <citation type="submission" date="2018-05" db="EMBL/GenBank/DDBJ databases">
        <authorList>
            <person name="Li Y."/>
        </authorList>
    </citation>
    <scope>NUCLEOTIDE SEQUENCE [LARGE SCALE GENOMIC DNA]</scope>
    <source>
        <strain evidence="5">3d-2-2</strain>
    </source>
</reference>
<dbReference type="InterPro" id="IPR036956">
    <property type="entry name" value="Impact_N_sf"/>
</dbReference>
<sequence>MTVTYTLLEACTYQEDVRKSRFLGWAAPVASIDEAMAFFAAHSVVDATHNCWAYRIGPLYRFNDDGEPGGTAGRPILQAIEGQGFDNVAVLVVRWFGGVKLGAGGLVRAYSACAANTLRQGKRQEVIPAMQVRCRCLYTDLARVQARLAQAGVRTLDEQFDAEGVQLRLDVPLAVASELAVAVADISRGQALWQPLTEQARK</sequence>
<evidence type="ECO:0000259" key="3">
    <source>
        <dbReference type="Pfam" id="PF09186"/>
    </source>
</evidence>
<dbReference type="RefSeq" id="WP_109060662.1">
    <property type="nucleotide sequence ID" value="NZ_QETA01000001.1"/>
</dbReference>
<protein>
    <submittedName>
        <fullName evidence="4">Thymidylate synthase</fullName>
    </submittedName>
</protein>
<dbReference type="InterPro" id="IPR023582">
    <property type="entry name" value="Impact"/>
</dbReference>
<dbReference type="GO" id="GO:0032561">
    <property type="term" value="F:guanyl ribonucleotide binding"/>
    <property type="evidence" value="ECO:0007669"/>
    <property type="project" value="UniProtKB-ARBA"/>
</dbReference>
<dbReference type="Pfam" id="PF01205">
    <property type="entry name" value="Impact_N"/>
    <property type="match status" value="1"/>
</dbReference>
<evidence type="ECO:0000259" key="2">
    <source>
        <dbReference type="Pfam" id="PF01205"/>
    </source>
</evidence>
<dbReference type="Gene3D" id="3.30.230.30">
    <property type="entry name" value="Impact, N-terminal domain"/>
    <property type="match status" value="1"/>
</dbReference>
<comment type="caution">
    <text evidence="4">The sequence shown here is derived from an EMBL/GenBank/DDBJ whole genome shotgun (WGS) entry which is preliminary data.</text>
</comment>
<accession>A0A2V1K2D7</accession>
<gene>
    <name evidence="4" type="ORF">DD235_03680</name>
</gene>
<dbReference type="Pfam" id="PF09186">
    <property type="entry name" value="DUF1949"/>
    <property type="match status" value="1"/>
</dbReference>
<dbReference type="AlphaFoldDB" id="A0A2V1K2D7"/>
<dbReference type="InterPro" id="IPR001498">
    <property type="entry name" value="Impact_N"/>
</dbReference>
<proteinExistence type="inferred from homology"/>
<evidence type="ECO:0000256" key="1">
    <source>
        <dbReference type="ARBA" id="ARBA00007665"/>
    </source>
</evidence>
<dbReference type="GO" id="GO:0006446">
    <property type="term" value="P:regulation of translational initiation"/>
    <property type="evidence" value="ECO:0007669"/>
    <property type="project" value="TreeGrafter"/>
</dbReference>
<evidence type="ECO:0000313" key="4">
    <source>
        <dbReference type="EMBL" id="PWF25261.1"/>
    </source>
</evidence>
<dbReference type="Gene3D" id="3.30.70.240">
    <property type="match status" value="1"/>
</dbReference>
<dbReference type="InterPro" id="IPR020568">
    <property type="entry name" value="Ribosomal_Su5_D2-typ_SF"/>
</dbReference>
<dbReference type="PANTHER" id="PTHR16301:SF20">
    <property type="entry name" value="IMPACT FAMILY MEMBER YIGZ"/>
    <property type="match status" value="1"/>
</dbReference>
<feature type="domain" description="Impact N-terminal" evidence="2">
    <location>
        <begin position="18"/>
        <end position="118"/>
    </location>
</feature>
<keyword evidence="5" id="KW-1185">Reference proteome</keyword>
<dbReference type="Proteomes" id="UP000245212">
    <property type="component" value="Unassembled WGS sequence"/>
</dbReference>
<dbReference type="SUPFAM" id="SSF54980">
    <property type="entry name" value="EF-G C-terminal domain-like"/>
    <property type="match status" value="1"/>
</dbReference>
<dbReference type="PANTHER" id="PTHR16301">
    <property type="entry name" value="IMPACT-RELATED"/>
    <property type="match status" value="1"/>
</dbReference>
<dbReference type="EMBL" id="QETA01000001">
    <property type="protein sequence ID" value="PWF25261.1"/>
    <property type="molecule type" value="Genomic_DNA"/>
</dbReference>
<dbReference type="GO" id="GO:0005737">
    <property type="term" value="C:cytoplasm"/>
    <property type="evidence" value="ECO:0007669"/>
    <property type="project" value="TreeGrafter"/>
</dbReference>
<organism evidence="4 5">
    <name type="scientific">Corticimicrobacter populi</name>
    <dbReference type="NCBI Taxonomy" id="2175229"/>
    <lineage>
        <taxon>Bacteria</taxon>
        <taxon>Pseudomonadati</taxon>
        <taxon>Pseudomonadota</taxon>
        <taxon>Betaproteobacteria</taxon>
        <taxon>Burkholderiales</taxon>
        <taxon>Alcaligenaceae</taxon>
        <taxon>Corticimicrobacter</taxon>
    </lineage>
</organism>
<feature type="domain" description="UPF0029" evidence="3">
    <location>
        <begin position="134"/>
        <end position="190"/>
    </location>
</feature>
<comment type="similarity">
    <text evidence="1">Belongs to the IMPACT family.</text>
</comment>
<dbReference type="InterPro" id="IPR015269">
    <property type="entry name" value="UPF0029_Impact_C"/>
</dbReference>